<comment type="caution">
    <text evidence="1">The sequence shown here is derived from an EMBL/GenBank/DDBJ whole genome shotgun (WGS) entry which is preliminary data.</text>
</comment>
<proteinExistence type="predicted"/>
<keyword evidence="2" id="KW-1185">Reference proteome</keyword>
<name>A0A448WQM1_9PLAT</name>
<dbReference type="Proteomes" id="UP000784294">
    <property type="component" value="Unassembled WGS sequence"/>
</dbReference>
<reference evidence="1" key="1">
    <citation type="submission" date="2018-11" db="EMBL/GenBank/DDBJ databases">
        <authorList>
            <consortium name="Pathogen Informatics"/>
        </authorList>
    </citation>
    <scope>NUCLEOTIDE SEQUENCE</scope>
</reference>
<protein>
    <submittedName>
        <fullName evidence="1">Uncharacterized protein</fullName>
    </submittedName>
</protein>
<accession>A0A448WQM1</accession>
<organism evidence="1 2">
    <name type="scientific">Protopolystoma xenopodis</name>
    <dbReference type="NCBI Taxonomy" id="117903"/>
    <lineage>
        <taxon>Eukaryota</taxon>
        <taxon>Metazoa</taxon>
        <taxon>Spiralia</taxon>
        <taxon>Lophotrochozoa</taxon>
        <taxon>Platyhelminthes</taxon>
        <taxon>Monogenea</taxon>
        <taxon>Polyopisthocotylea</taxon>
        <taxon>Polystomatidea</taxon>
        <taxon>Polystomatidae</taxon>
        <taxon>Protopolystoma</taxon>
    </lineage>
</organism>
<gene>
    <name evidence="1" type="ORF">PXEA_LOCUS11146</name>
</gene>
<dbReference type="OrthoDB" id="21502at2759"/>
<evidence type="ECO:0000313" key="1">
    <source>
        <dbReference type="EMBL" id="VEL17706.1"/>
    </source>
</evidence>
<evidence type="ECO:0000313" key="2">
    <source>
        <dbReference type="Proteomes" id="UP000784294"/>
    </source>
</evidence>
<sequence>MDRSFDRIAKDAQNIRDDSFADSSRSTGQIGARGHLITGTSDLQTQIKKTGRSFPATTVSTVDERLTLLERRDEARRRVRITAANEAKFSCATTSPHEWNGLGACASDDWSFRRHANVDVVRGNCPDMCPETERYWREAKQRISVSVTHSPLSLIIPILSRLRSFFGRHSSQNDIYSSPS</sequence>
<dbReference type="EMBL" id="CAAALY010033829">
    <property type="protein sequence ID" value="VEL17706.1"/>
    <property type="molecule type" value="Genomic_DNA"/>
</dbReference>
<dbReference type="AlphaFoldDB" id="A0A448WQM1"/>